<evidence type="ECO:0000256" key="2">
    <source>
        <dbReference type="ARBA" id="ARBA00022737"/>
    </source>
</evidence>
<dbReference type="InterPro" id="IPR003439">
    <property type="entry name" value="ABC_transporter-like_ATP-bd"/>
</dbReference>
<evidence type="ECO:0000313" key="7">
    <source>
        <dbReference type="EMBL" id="WLQ60813.1"/>
    </source>
</evidence>
<dbReference type="Pfam" id="PF00005">
    <property type="entry name" value="ABC_tran"/>
    <property type="match status" value="2"/>
</dbReference>
<keyword evidence="3" id="KW-0547">Nucleotide-binding</keyword>
<dbReference type="PROSITE" id="PS00211">
    <property type="entry name" value="ABC_TRANSPORTER_1"/>
    <property type="match status" value="1"/>
</dbReference>
<dbReference type="PANTHER" id="PTHR43790">
    <property type="entry name" value="CARBOHYDRATE TRANSPORT ATP-BINDING PROTEIN MG119-RELATED"/>
    <property type="match status" value="1"/>
</dbReference>
<feature type="compositionally biased region" description="Low complexity" evidence="5">
    <location>
        <begin position="56"/>
        <end position="76"/>
    </location>
</feature>
<dbReference type="CDD" id="cd03215">
    <property type="entry name" value="ABC_Carb_Monos_II"/>
    <property type="match status" value="1"/>
</dbReference>
<feature type="domain" description="ABC transporter" evidence="6">
    <location>
        <begin position="84"/>
        <end position="320"/>
    </location>
</feature>
<dbReference type="PROSITE" id="PS50893">
    <property type="entry name" value="ABC_TRANSPORTER_2"/>
    <property type="match status" value="2"/>
</dbReference>
<dbReference type="CDD" id="cd03216">
    <property type="entry name" value="ABC_Carb_Monos_I"/>
    <property type="match status" value="1"/>
</dbReference>
<dbReference type="InterPro" id="IPR027417">
    <property type="entry name" value="P-loop_NTPase"/>
</dbReference>
<evidence type="ECO:0000256" key="4">
    <source>
        <dbReference type="ARBA" id="ARBA00022840"/>
    </source>
</evidence>
<gene>
    <name evidence="7" type="ORF">P8A19_37690</name>
</gene>
<evidence type="ECO:0000259" key="6">
    <source>
        <dbReference type="PROSITE" id="PS50893"/>
    </source>
</evidence>
<dbReference type="SUPFAM" id="SSF52540">
    <property type="entry name" value="P-loop containing nucleoside triphosphate hydrolases"/>
    <property type="match status" value="2"/>
</dbReference>
<dbReference type="SMART" id="SM00382">
    <property type="entry name" value="AAA"/>
    <property type="match status" value="2"/>
</dbReference>
<feature type="region of interest" description="Disordered" evidence="5">
    <location>
        <begin position="1"/>
        <end position="76"/>
    </location>
</feature>
<keyword evidence="2" id="KW-0677">Repeat</keyword>
<dbReference type="GO" id="GO:0005524">
    <property type="term" value="F:ATP binding"/>
    <property type="evidence" value="ECO:0007669"/>
    <property type="project" value="UniProtKB-KW"/>
</dbReference>
<evidence type="ECO:0000256" key="3">
    <source>
        <dbReference type="ARBA" id="ARBA00022741"/>
    </source>
</evidence>
<name>A0ABY9IZ61_9ACTN</name>
<keyword evidence="1" id="KW-0813">Transport</keyword>
<evidence type="ECO:0000313" key="8">
    <source>
        <dbReference type="Proteomes" id="UP001235744"/>
    </source>
</evidence>
<dbReference type="PANTHER" id="PTHR43790:SF9">
    <property type="entry name" value="GALACTOFURANOSE TRANSPORTER ATP-BINDING PROTEIN YTFR"/>
    <property type="match status" value="1"/>
</dbReference>
<keyword evidence="4 7" id="KW-0067">ATP-binding</keyword>
<dbReference type="RefSeq" id="WP_306069007.1">
    <property type="nucleotide sequence ID" value="NZ_CP120988.1"/>
</dbReference>
<dbReference type="Proteomes" id="UP001235744">
    <property type="component" value="Chromosome"/>
</dbReference>
<evidence type="ECO:0000256" key="5">
    <source>
        <dbReference type="SAM" id="MobiDB-lite"/>
    </source>
</evidence>
<feature type="domain" description="ABC transporter" evidence="6">
    <location>
        <begin position="340"/>
        <end position="582"/>
    </location>
</feature>
<proteinExistence type="predicted"/>
<reference evidence="7 8" key="1">
    <citation type="submission" date="2023-03" db="EMBL/GenBank/DDBJ databases">
        <title>Isolation and description of six Streptomyces strains from soil environments, able to metabolize different microbial glucans.</title>
        <authorList>
            <person name="Widen T."/>
            <person name="Larsbrink J."/>
        </authorList>
    </citation>
    <scope>NUCLEOTIDE SEQUENCE [LARGE SCALE GENOMIC DNA]</scope>
    <source>
        <strain evidence="7 8">Alt2</strain>
    </source>
</reference>
<organism evidence="7 8">
    <name type="scientific">Streptomyces poriferorum</name>
    <dbReference type="NCBI Taxonomy" id="2798799"/>
    <lineage>
        <taxon>Bacteria</taxon>
        <taxon>Bacillati</taxon>
        <taxon>Actinomycetota</taxon>
        <taxon>Actinomycetes</taxon>
        <taxon>Kitasatosporales</taxon>
        <taxon>Streptomycetaceae</taxon>
        <taxon>Streptomyces</taxon>
    </lineage>
</organism>
<keyword evidence="8" id="KW-1185">Reference proteome</keyword>
<dbReference type="InterPro" id="IPR050107">
    <property type="entry name" value="ABC_carbohydrate_import_ATPase"/>
</dbReference>
<dbReference type="InterPro" id="IPR003593">
    <property type="entry name" value="AAA+_ATPase"/>
</dbReference>
<feature type="compositionally biased region" description="Pro residues" evidence="5">
    <location>
        <begin position="1"/>
        <end position="13"/>
    </location>
</feature>
<dbReference type="EMBL" id="CP120988">
    <property type="protein sequence ID" value="WLQ60813.1"/>
    <property type="molecule type" value="Genomic_DNA"/>
</dbReference>
<dbReference type="Gene3D" id="3.40.50.300">
    <property type="entry name" value="P-loop containing nucleotide triphosphate hydrolases"/>
    <property type="match status" value="2"/>
</dbReference>
<sequence>MAPPEAVPQPPQPAADAKEASAPAEVTEASAPAEVTEASAPAEVTEASAPAEVTEASAPAAGVKKAPAPAADVSPDSAPAASVLEARSVSKRFPGVVALDDVSFTLRAGETHALVGENGAGKSTLIKVLTGVYRPDEGELRLAGEQIAFARPFEAQQAGISTIYQEVNLVPLMSVARNIFLGREPKNRFGLIDFSRMHRETTELLDGFGVRVDPKRPLHTLGIGTQQMVALARAVSVNAQVVIMDEPTSSLEPREVETLFRVIEDLRARGIAVLYVSHRMDELYRICDRVTVLRDGRHIHTGDLADLDRMQLVSMMLGRDMAEVRRDGVTSFGSEGHDASRTPVLTATGLSRDHQLHDISLSLYAGEVLGLGGLLGSGRSETAKALAGALSLDSGELSIGGRTLRRLTSAGAIRAGISLLPEDRKAEGIVPGLSVRENIVLAAMPRLSRAGIVSRAKQDRIVDIFMKRLRIKAASPEQKVGELSGGNQQKVLLARWLCLEPKVLLLDEPTRGIDVGAKAEVQSLIDDLAREGLAVLLISSDIEELIEGADRIVVLRGGAVAGELSGDEVAESHLLEVLADHSPAPAGNAPAAKEDPR</sequence>
<dbReference type="InterPro" id="IPR017871">
    <property type="entry name" value="ABC_transporter-like_CS"/>
</dbReference>
<protein>
    <submittedName>
        <fullName evidence="7">ATP-binding cassette domain-containing protein</fullName>
    </submittedName>
</protein>
<evidence type="ECO:0000256" key="1">
    <source>
        <dbReference type="ARBA" id="ARBA00022448"/>
    </source>
</evidence>
<accession>A0ABY9IZ61</accession>